<dbReference type="PATRIC" id="fig|1330047.3.peg.711"/>
<dbReference type="InterPro" id="IPR023346">
    <property type="entry name" value="Lysozyme-like_dom_sf"/>
</dbReference>
<protein>
    <submittedName>
        <fullName evidence="2">Conjugative transfer protein TrbN</fullName>
    </submittedName>
</protein>
<feature type="region of interest" description="Disordered" evidence="1">
    <location>
        <begin position="1"/>
        <end position="22"/>
    </location>
</feature>
<reference evidence="2 3" key="1">
    <citation type="submission" date="2013-05" db="EMBL/GenBank/DDBJ databases">
        <title>Genome assembly of Acinetobacter junii MTCC 11364.</title>
        <authorList>
            <person name="Khatri I."/>
            <person name="Singh N.K."/>
            <person name="Subramanian S."/>
            <person name="Mayilraj S."/>
        </authorList>
    </citation>
    <scope>NUCLEOTIDE SEQUENCE [LARGE SCALE GENOMIC DNA]</scope>
    <source>
        <strain evidence="2 3">MTCC 11364</strain>
    </source>
</reference>
<dbReference type="EMBL" id="ASYZ01000033">
    <property type="protein sequence ID" value="EPR86855.1"/>
    <property type="molecule type" value="Genomic_DNA"/>
</dbReference>
<dbReference type="SUPFAM" id="SSF53955">
    <property type="entry name" value="Lysozyme-like"/>
    <property type="match status" value="1"/>
</dbReference>
<dbReference type="AlphaFoldDB" id="S7WUP3"/>
<gene>
    <name evidence="2" type="ORF">L292_2089</name>
</gene>
<organism evidence="2 3">
    <name type="scientific">Acinetobacter junii CIP 107470 = MTCC 11364</name>
    <dbReference type="NCBI Taxonomy" id="1217666"/>
    <lineage>
        <taxon>Bacteria</taxon>
        <taxon>Pseudomonadati</taxon>
        <taxon>Pseudomonadota</taxon>
        <taxon>Gammaproteobacteria</taxon>
        <taxon>Moraxellales</taxon>
        <taxon>Moraxellaceae</taxon>
        <taxon>Acinetobacter</taxon>
    </lineage>
</organism>
<evidence type="ECO:0000313" key="2">
    <source>
        <dbReference type="EMBL" id="EPR86855.1"/>
    </source>
</evidence>
<name>S7WUP3_ACIJU</name>
<sequence>MWLTEGGTIGRTSQNTNKTEDHGPMQINTVWIKRLNKDFGITREMITNDFCWNVMSAAYILRYEINLAGGSIWDGIGHYHSRTPKYKYPYIQRVYKNSLRF</sequence>
<accession>S7WUP3</accession>
<evidence type="ECO:0000313" key="3">
    <source>
        <dbReference type="Proteomes" id="UP000018420"/>
    </source>
</evidence>
<proteinExistence type="predicted"/>
<evidence type="ECO:0000256" key="1">
    <source>
        <dbReference type="SAM" id="MobiDB-lite"/>
    </source>
</evidence>
<comment type="caution">
    <text evidence="2">The sequence shown here is derived from an EMBL/GenBank/DDBJ whole genome shotgun (WGS) entry which is preliminary data.</text>
</comment>
<dbReference type="CDD" id="cd13400">
    <property type="entry name" value="LT_IagB-like"/>
    <property type="match status" value="1"/>
</dbReference>
<dbReference type="Proteomes" id="UP000018420">
    <property type="component" value="Unassembled WGS sequence"/>
</dbReference>